<sequence>MIELGGWPATTGGLVLAALAMAHGGRLLRAFIGHRTRLRVERQRSARAAAWSTDMVRLAHAGSNQPVRAHVRDFDGERVIEVGAYEAQGGEPA</sequence>
<name>A0AAE3W0B7_9ACTN</name>
<dbReference type="AlphaFoldDB" id="A0AAE3W0B7"/>
<evidence type="ECO:0000256" key="1">
    <source>
        <dbReference type="SAM" id="Phobius"/>
    </source>
</evidence>
<feature type="transmembrane region" description="Helical" evidence="1">
    <location>
        <begin position="12"/>
        <end position="32"/>
    </location>
</feature>
<proteinExistence type="predicted"/>
<dbReference type="Proteomes" id="UP001240236">
    <property type="component" value="Unassembled WGS sequence"/>
</dbReference>
<gene>
    <name evidence="2" type="ORF">J2S42_003581</name>
</gene>
<dbReference type="RefSeq" id="WP_307240582.1">
    <property type="nucleotide sequence ID" value="NZ_JAUSUZ010000001.1"/>
</dbReference>
<evidence type="ECO:0000313" key="2">
    <source>
        <dbReference type="EMBL" id="MDQ0366912.1"/>
    </source>
</evidence>
<keyword evidence="1" id="KW-1133">Transmembrane helix</keyword>
<protein>
    <submittedName>
        <fullName evidence="2">Uncharacterized protein</fullName>
    </submittedName>
</protein>
<accession>A0AAE3W0B7</accession>
<comment type="caution">
    <text evidence="2">The sequence shown here is derived from an EMBL/GenBank/DDBJ whole genome shotgun (WGS) entry which is preliminary data.</text>
</comment>
<keyword evidence="1" id="KW-0472">Membrane</keyword>
<keyword evidence="3" id="KW-1185">Reference proteome</keyword>
<keyword evidence="1" id="KW-0812">Transmembrane</keyword>
<evidence type="ECO:0000313" key="3">
    <source>
        <dbReference type="Proteomes" id="UP001240236"/>
    </source>
</evidence>
<dbReference type="EMBL" id="JAUSUZ010000001">
    <property type="protein sequence ID" value="MDQ0366912.1"/>
    <property type="molecule type" value="Genomic_DNA"/>
</dbReference>
<organism evidence="2 3">
    <name type="scientific">Catenuloplanes indicus</name>
    <dbReference type="NCBI Taxonomy" id="137267"/>
    <lineage>
        <taxon>Bacteria</taxon>
        <taxon>Bacillati</taxon>
        <taxon>Actinomycetota</taxon>
        <taxon>Actinomycetes</taxon>
        <taxon>Micromonosporales</taxon>
        <taxon>Micromonosporaceae</taxon>
        <taxon>Catenuloplanes</taxon>
    </lineage>
</organism>
<reference evidence="2 3" key="1">
    <citation type="submission" date="2023-07" db="EMBL/GenBank/DDBJ databases">
        <title>Sequencing the genomes of 1000 actinobacteria strains.</title>
        <authorList>
            <person name="Klenk H.-P."/>
        </authorList>
    </citation>
    <scope>NUCLEOTIDE SEQUENCE [LARGE SCALE GENOMIC DNA]</scope>
    <source>
        <strain evidence="2 3">DSM 44709</strain>
    </source>
</reference>